<dbReference type="OrthoDB" id="9765597at2"/>
<name>A0A347VTD4_9HELI</name>
<dbReference type="Proteomes" id="UP000477070">
    <property type="component" value="Unassembled WGS sequence"/>
</dbReference>
<dbReference type="SMART" id="SM00283">
    <property type="entry name" value="MA"/>
    <property type="match status" value="1"/>
</dbReference>
<evidence type="ECO:0000256" key="3">
    <source>
        <dbReference type="PROSITE-ProRule" id="PRU00284"/>
    </source>
</evidence>
<dbReference type="EMBL" id="QBIU01000001">
    <property type="protein sequence ID" value="MWV69542.1"/>
    <property type="molecule type" value="Genomic_DNA"/>
</dbReference>
<evidence type="ECO:0000256" key="1">
    <source>
        <dbReference type="ARBA" id="ARBA00023224"/>
    </source>
</evidence>
<dbReference type="GO" id="GO:0007165">
    <property type="term" value="P:signal transduction"/>
    <property type="evidence" value="ECO:0007669"/>
    <property type="project" value="UniProtKB-KW"/>
</dbReference>
<dbReference type="Proteomes" id="UP000029714">
    <property type="component" value="Unassembled WGS sequence"/>
</dbReference>
<dbReference type="InterPro" id="IPR019494">
    <property type="entry name" value="FIST_C"/>
</dbReference>
<dbReference type="STRING" id="1548018.LS64_07110"/>
<dbReference type="PRINTS" id="PR00260">
    <property type="entry name" value="CHEMTRNSDUCR"/>
</dbReference>
<evidence type="ECO:0000313" key="5">
    <source>
        <dbReference type="EMBL" id="MWV69542.1"/>
    </source>
</evidence>
<comment type="caution">
    <text evidence="6">The sequence shown here is derived from an EMBL/GenBank/DDBJ whole genome shotgun (WGS) entry which is preliminary data.</text>
</comment>
<feature type="domain" description="Methyl-accepting transducer" evidence="4">
    <location>
        <begin position="513"/>
        <end position="659"/>
    </location>
</feature>
<organism evidence="6 7">
    <name type="scientific">Helicobacter saguini</name>
    <dbReference type="NCBI Taxonomy" id="1548018"/>
    <lineage>
        <taxon>Bacteria</taxon>
        <taxon>Pseudomonadati</taxon>
        <taxon>Campylobacterota</taxon>
        <taxon>Epsilonproteobacteria</taxon>
        <taxon>Campylobacterales</taxon>
        <taxon>Helicobacteraceae</taxon>
        <taxon>Helicobacter</taxon>
    </lineage>
</organism>
<reference evidence="6 7" key="2">
    <citation type="journal article" date="2016" name="Infect. Immun.">
        <title>Helicobacter saguini, a Novel Helicobacter Isolated from Cotton-Top Tamarins with Ulcerative Colitis, Has Proinflammatory Properties and Induces Typhlocolitis and Dysplasia in Gnotobiotic IL-10-/- Mice.</title>
        <authorList>
            <person name="Shen Z."/>
            <person name="Mannion A."/>
            <person name="Whary M.T."/>
            <person name="Muthupalani S."/>
            <person name="Sheh A."/>
            <person name="Feng Y."/>
            <person name="Gong G."/>
            <person name="Vandamme P."/>
            <person name="Holcombe H.R."/>
            <person name="Paster B.J."/>
            <person name="Fox J.G."/>
        </authorList>
    </citation>
    <scope>NUCLEOTIDE SEQUENCE [LARGE SCALE GENOMIC DNA]</scope>
    <source>
        <strain evidence="6 7">MIT 97-6194</strain>
    </source>
</reference>
<dbReference type="PANTHER" id="PTHR32089:SF112">
    <property type="entry name" value="LYSOZYME-LIKE PROTEIN-RELATED"/>
    <property type="match status" value="1"/>
</dbReference>
<sequence>MFGFLKSKGESKGENKAKKDMLSLYLTNNVSERINDAKKQMDIALAIGYSLPNVNLDSVSREIKSNLPQDSTLIMASSAGLICSRDGSKEMGNFYGSASVDNASSGVALLLFSKQMVANVQVCTIDLGLSIKEKDKQIEHIARQVRSVSVPFQVRSRDTLGYMLIDGLCGLENLLMETIYDNGKLPCLYVGGSAGGKMDFSATYIYDNKSVTQGKAVVTYVKLNPSYQFGIFKTQNFQPTSTKFIVLDSGENKRTLTQFLDSKTFHATNSIQALAKHFNCEPSKVPEIMVDYAFGIKIKDEMYVRSVAKFDAEKGAIDTYCDIDSGEELILLKRIDFVNTTSSDYANYSRGKETPIGAIFNDCILRRLHNGNELSRLKVFDSFPTIGFSTFGELLGVNINETLSAIFFYKQASGFRDEIVDNFHLYYSQFKSYFLYKQLNRSELINGINALMLSQVKNSMPTFKNVSDTLAQASHDFSGMESSLDSVNTQFSDFVNQLESKMQAGSQDMNLGEQIHNLLNQIQDLNKVLDIISGIAEQTNLLALNAAIEAARAGEHGRGFAVVADEVRKLAERTQSSLNDTSASIKYVIETVHNIDSSAKHASSNMQDIEEKSKSIADIITHMITNGKVLSKNMSDKTGVSEQIDSELEKISTYEEVLETLQEGSK</sequence>
<dbReference type="SMART" id="SM00897">
    <property type="entry name" value="FIST"/>
    <property type="match status" value="1"/>
</dbReference>
<dbReference type="InterPro" id="IPR004090">
    <property type="entry name" value="Chemotax_Me-accpt_rcpt"/>
</dbReference>
<protein>
    <submittedName>
        <fullName evidence="6">Chemotaxis protein</fullName>
    </submittedName>
</protein>
<dbReference type="GO" id="GO:0006935">
    <property type="term" value="P:chemotaxis"/>
    <property type="evidence" value="ECO:0007669"/>
    <property type="project" value="InterPro"/>
</dbReference>
<comment type="similarity">
    <text evidence="2">Belongs to the methyl-accepting chemotaxis (MCP) protein family.</text>
</comment>
<dbReference type="InterPro" id="IPR004089">
    <property type="entry name" value="MCPsignal_dom"/>
</dbReference>
<evidence type="ECO:0000256" key="2">
    <source>
        <dbReference type="ARBA" id="ARBA00029447"/>
    </source>
</evidence>
<dbReference type="PROSITE" id="PS50111">
    <property type="entry name" value="CHEMOTAXIS_TRANSDUC_2"/>
    <property type="match status" value="1"/>
</dbReference>
<keyword evidence="1 3" id="KW-0807">Transducer</keyword>
<dbReference type="Gene3D" id="1.10.287.950">
    <property type="entry name" value="Methyl-accepting chemotaxis protein"/>
    <property type="match status" value="1"/>
</dbReference>
<dbReference type="PANTHER" id="PTHR32089">
    <property type="entry name" value="METHYL-ACCEPTING CHEMOTAXIS PROTEIN MCPB"/>
    <property type="match status" value="1"/>
</dbReference>
<evidence type="ECO:0000259" key="4">
    <source>
        <dbReference type="PROSITE" id="PS50111"/>
    </source>
</evidence>
<evidence type="ECO:0000313" key="7">
    <source>
        <dbReference type="Proteomes" id="UP000029714"/>
    </source>
</evidence>
<dbReference type="SMART" id="SM01204">
    <property type="entry name" value="FIST_C"/>
    <property type="match status" value="1"/>
</dbReference>
<dbReference type="EMBL" id="JRMP02000019">
    <property type="protein sequence ID" value="TLD92549.1"/>
    <property type="molecule type" value="Genomic_DNA"/>
</dbReference>
<dbReference type="GO" id="GO:0016020">
    <property type="term" value="C:membrane"/>
    <property type="evidence" value="ECO:0007669"/>
    <property type="project" value="InterPro"/>
</dbReference>
<dbReference type="AlphaFoldDB" id="A0A347VTD4"/>
<reference evidence="5 8" key="4">
    <citation type="submission" date="2019-12" db="EMBL/GenBank/DDBJ databases">
        <title>Multi-Generational Helicobacter saguini Isolates.</title>
        <authorList>
            <person name="Mannion A."/>
            <person name="Shen Z."/>
            <person name="Fox J.G."/>
        </authorList>
    </citation>
    <scope>NUCLEOTIDE SEQUENCE [LARGE SCALE GENOMIC DNA]</scope>
    <source>
        <strain evidence="5">16-048</strain>
        <strain evidence="8">16-048 (F4)</strain>
    </source>
</reference>
<accession>A0A347VTD4</accession>
<gene>
    <name evidence="5" type="ORF">DCO61_05845</name>
    <name evidence="6" type="ORF">LS64_010210</name>
</gene>
<dbReference type="Pfam" id="PF00015">
    <property type="entry name" value="MCPsignal"/>
    <property type="match status" value="1"/>
</dbReference>
<dbReference type="Pfam" id="PF10442">
    <property type="entry name" value="FIST_C"/>
    <property type="match status" value="1"/>
</dbReference>
<reference evidence="6" key="3">
    <citation type="submission" date="2018-04" db="EMBL/GenBank/DDBJ databases">
        <authorList>
            <person name="Sheh A."/>
            <person name="Shen Z."/>
            <person name="Mannion A.J."/>
            <person name="Fox J.G."/>
        </authorList>
    </citation>
    <scope>NUCLEOTIDE SEQUENCE</scope>
    <source>
        <strain evidence="6">MIT 97-6194</strain>
    </source>
</reference>
<evidence type="ECO:0000313" key="6">
    <source>
        <dbReference type="EMBL" id="TLD92549.1"/>
    </source>
</evidence>
<dbReference type="InterPro" id="IPR013702">
    <property type="entry name" value="FIST_domain_N"/>
</dbReference>
<dbReference type="Pfam" id="PF08495">
    <property type="entry name" value="FIST"/>
    <property type="match status" value="1"/>
</dbReference>
<dbReference type="GO" id="GO:0004888">
    <property type="term" value="F:transmembrane signaling receptor activity"/>
    <property type="evidence" value="ECO:0007669"/>
    <property type="project" value="InterPro"/>
</dbReference>
<reference evidence="6 7" key="1">
    <citation type="journal article" date="2014" name="Genome Announc.">
        <title>Draft genome sequences of eight enterohepatic helicobacter species isolated from both laboratory and wild rodents.</title>
        <authorList>
            <person name="Sheh A."/>
            <person name="Shen Z."/>
            <person name="Fox J.G."/>
        </authorList>
    </citation>
    <scope>NUCLEOTIDE SEQUENCE [LARGE SCALE GENOMIC DNA]</scope>
    <source>
        <strain evidence="6 7">MIT 97-6194</strain>
    </source>
</reference>
<proteinExistence type="inferred from homology"/>
<evidence type="ECO:0000313" key="8">
    <source>
        <dbReference type="Proteomes" id="UP000477070"/>
    </source>
</evidence>
<dbReference type="SUPFAM" id="SSF58104">
    <property type="entry name" value="Methyl-accepting chemotaxis protein (MCP) signaling domain"/>
    <property type="match status" value="1"/>
</dbReference>
<keyword evidence="7" id="KW-1185">Reference proteome</keyword>